<keyword evidence="4" id="KW-1185">Reference proteome</keyword>
<dbReference type="Gramene" id="KRH74916">
    <property type="protein sequence ID" value="KRH74916"/>
    <property type="gene ID" value="GLYMA_01G052100"/>
</dbReference>
<sequence length="243" mass="28729">MHICKEPHRTSEHTGHTWVYEILQGHPIRCYEMFRMEKSIFHKLCTELVEQGLKETKGMEVQEMVAIFLNMEGTAHDARVFDHALTNANLNFPHPPPGKYYLVDAGYPTPMGYLGPYICERYHLPDFRRKSRFANDNEVFNFYHSSLRCTIERTFGVWKNRFAILRHMPKYKFETQVQIVCATMTIHSFIRRNATMDSDFIRYEEEDILLDIDYNNHNETSFDQSQVLNIVSAPEMDNVQDYI</sequence>
<proteinExistence type="predicted"/>
<dbReference type="EnsemblPlants" id="KRH74916">
    <property type="protein sequence ID" value="KRH74916"/>
    <property type="gene ID" value="GLYMA_01G052100"/>
</dbReference>
<feature type="domain" description="DUF8040" evidence="1">
    <location>
        <begin position="10"/>
        <end position="81"/>
    </location>
</feature>
<evidence type="ECO:0000313" key="4">
    <source>
        <dbReference type="Proteomes" id="UP000008827"/>
    </source>
</evidence>
<dbReference type="GO" id="GO:0005634">
    <property type="term" value="C:nucleus"/>
    <property type="evidence" value="ECO:0007669"/>
    <property type="project" value="UniProtKB-SubCell"/>
</dbReference>
<reference evidence="3" key="2">
    <citation type="submission" date="2018-02" db="UniProtKB">
        <authorList>
            <consortium name="EnsemblPlants"/>
        </authorList>
    </citation>
    <scope>IDENTIFICATION</scope>
    <source>
        <strain evidence="3">Williams 82</strain>
    </source>
</reference>
<dbReference type="OMA" id="YICERYH"/>
<organism evidence="2">
    <name type="scientific">Glycine max</name>
    <name type="common">Soybean</name>
    <name type="synonym">Glycine hispida</name>
    <dbReference type="NCBI Taxonomy" id="3847"/>
    <lineage>
        <taxon>Eukaryota</taxon>
        <taxon>Viridiplantae</taxon>
        <taxon>Streptophyta</taxon>
        <taxon>Embryophyta</taxon>
        <taxon>Tracheophyta</taxon>
        <taxon>Spermatophyta</taxon>
        <taxon>Magnoliopsida</taxon>
        <taxon>eudicotyledons</taxon>
        <taxon>Gunneridae</taxon>
        <taxon>Pentapetalae</taxon>
        <taxon>rosids</taxon>
        <taxon>fabids</taxon>
        <taxon>Fabales</taxon>
        <taxon>Fabaceae</taxon>
        <taxon>Papilionoideae</taxon>
        <taxon>50 kb inversion clade</taxon>
        <taxon>NPAAA clade</taxon>
        <taxon>indigoferoid/millettioid clade</taxon>
        <taxon>Phaseoleae</taxon>
        <taxon>Glycine</taxon>
        <taxon>Glycine subgen. Soja</taxon>
    </lineage>
</organism>
<dbReference type="GO" id="GO:0046872">
    <property type="term" value="F:metal ion binding"/>
    <property type="evidence" value="ECO:0007669"/>
    <property type="project" value="UniProtKB-KW"/>
</dbReference>
<dbReference type="InterPro" id="IPR045249">
    <property type="entry name" value="HARBI1-like"/>
</dbReference>
<dbReference type="GO" id="GO:0016787">
    <property type="term" value="F:hydrolase activity"/>
    <property type="evidence" value="ECO:0007669"/>
    <property type="project" value="UniProtKB-KW"/>
</dbReference>
<name>A0A0R0LFI4_SOYBN</name>
<dbReference type="GO" id="GO:0004518">
    <property type="term" value="F:nuclease activity"/>
    <property type="evidence" value="ECO:0007669"/>
    <property type="project" value="UniProtKB-KW"/>
</dbReference>
<dbReference type="Pfam" id="PF26138">
    <property type="entry name" value="DUF8040"/>
    <property type="match status" value="1"/>
</dbReference>
<dbReference type="Proteomes" id="UP000008827">
    <property type="component" value="Chromosome 1"/>
</dbReference>
<reference evidence="2" key="3">
    <citation type="submission" date="2018-07" db="EMBL/GenBank/DDBJ databases">
        <title>WGS assembly of Glycine max.</title>
        <authorList>
            <person name="Schmutz J."/>
            <person name="Cannon S."/>
            <person name="Schlueter J."/>
            <person name="Ma J."/>
            <person name="Mitros T."/>
            <person name="Nelson W."/>
            <person name="Hyten D."/>
            <person name="Song Q."/>
            <person name="Thelen J."/>
            <person name="Cheng J."/>
            <person name="Xu D."/>
            <person name="Hellsten U."/>
            <person name="May G."/>
            <person name="Yu Y."/>
            <person name="Sakurai T."/>
            <person name="Umezawa T."/>
            <person name="Bhattacharyya M."/>
            <person name="Sandhu D."/>
            <person name="Valliyodan B."/>
            <person name="Lindquist E."/>
            <person name="Peto M."/>
            <person name="Grant D."/>
            <person name="Shu S."/>
            <person name="Goodstein D."/>
            <person name="Barry K."/>
            <person name="Futrell-Griggs M."/>
            <person name="Abernathy B."/>
            <person name="Du J."/>
            <person name="Tian Z."/>
            <person name="Zhu L."/>
            <person name="Gill N."/>
            <person name="Joshi T."/>
            <person name="Libault M."/>
            <person name="Sethuraman A."/>
            <person name="Zhang X."/>
            <person name="Shinozaki K."/>
            <person name="Nguyen H."/>
            <person name="Wing R."/>
            <person name="Cregan P."/>
            <person name="Specht J."/>
            <person name="Grimwood J."/>
            <person name="Rokhsar D."/>
            <person name="Stacey G."/>
            <person name="Shoemaker R."/>
            <person name="Jackson S."/>
        </authorList>
    </citation>
    <scope>NUCLEOTIDE SEQUENCE</scope>
    <source>
        <tissue evidence="2">Callus</tissue>
    </source>
</reference>
<evidence type="ECO:0000313" key="3">
    <source>
        <dbReference type="EnsemblPlants" id="KRH74916"/>
    </source>
</evidence>
<dbReference type="EMBL" id="CM000834">
    <property type="protein sequence ID" value="KRH74916.1"/>
    <property type="molecule type" value="Genomic_DNA"/>
</dbReference>
<dbReference type="InParanoid" id="A0A0R0LFI4"/>
<dbReference type="PANTHER" id="PTHR22930:SF228">
    <property type="entry name" value="PROTEIN ALP1-LIKE"/>
    <property type="match status" value="1"/>
</dbReference>
<dbReference type="PANTHER" id="PTHR22930">
    <property type="match status" value="1"/>
</dbReference>
<dbReference type="PaxDb" id="3847-GLYMA01G06255.1"/>
<dbReference type="InterPro" id="IPR058353">
    <property type="entry name" value="DUF8040"/>
</dbReference>
<dbReference type="STRING" id="3847.A0A0R0LFI4"/>
<accession>A0A0R0LFI4</accession>
<protein>
    <recommendedName>
        <fullName evidence="1">DUF8040 domain-containing protein</fullName>
    </recommendedName>
</protein>
<gene>
    <name evidence="2" type="ORF">GLYMA_01G052100</name>
</gene>
<evidence type="ECO:0000259" key="1">
    <source>
        <dbReference type="Pfam" id="PF26138"/>
    </source>
</evidence>
<dbReference type="AlphaFoldDB" id="A0A0R0LFI4"/>
<evidence type="ECO:0000313" key="2">
    <source>
        <dbReference type="EMBL" id="KRH74916.1"/>
    </source>
</evidence>
<reference evidence="2 3" key="1">
    <citation type="journal article" date="2010" name="Nature">
        <title>Genome sequence of the palaeopolyploid soybean.</title>
        <authorList>
            <person name="Schmutz J."/>
            <person name="Cannon S.B."/>
            <person name="Schlueter J."/>
            <person name="Ma J."/>
            <person name="Mitros T."/>
            <person name="Nelson W."/>
            <person name="Hyten D.L."/>
            <person name="Song Q."/>
            <person name="Thelen J.J."/>
            <person name="Cheng J."/>
            <person name="Xu D."/>
            <person name="Hellsten U."/>
            <person name="May G.D."/>
            <person name="Yu Y."/>
            <person name="Sakurai T."/>
            <person name="Umezawa T."/>
            <person name="Bhattacharyya M.K."/>
            <person name="Sandhu D."/>
            <person name="Valliyodan B."/>
            <person name="Lindquist E."/>
            <person name="Peto M."/>
            <person name="Grant D."/>
            <person name="Shu S."/>
            <person name="Goodstein D."/>
            <person name="Barry K."/>
            <person name="Futrell-Griggs M."/>
            <person name="Abernathy B."/>
            <person name="Du J."/>
            <person name="Tian Z."/>
            <person name="Zhu L."/>
            <person name="Gill N."/>
            <person name="Joshi T."/>
            <person name="Libault M."/>
            <person name="Sethuraman A."/>
            <person name="Zhang X.-C."/>
            <person name="Shinozaki K."/>
            <person name="Nguyen H.T."/>
            <person name="Wing R.A."/>
            <person name="Cregan P."/>
            <person name="Specht J."/>
            <person name="Grimwood J."/>
            <person name="Rokhsar D."/>
            <person name="Stacey G."/>
            <person name="Shoemaker R.C."/>
            <person name="Jackson S.A."/>
        </authorList>
    </citation>
    <scope>NUCLEOTIDE SEQUENCE</scope>
    <source>
        <strain evidence="3">cv. Williams 82</strain>
        <tissue evidence="2">Callus</tissue>
    </source>
</reference>